<dbReference type="Gene3D" id="2.40.128.150">
    <property type="entry name" value="Cysteine proteinases"/>
    <property type="match status" value="1"/>
</dbReference>
<evidence type="ECO:0000313" key="3">
    <source>
        <dbReference type="Proteomes" id="UP000515563"/>
    </source>
</evidence>
<keyword evidence="2" id="KW-0808">Transferase</keyword>
<evidence type="ECO:0000256" key="1">
    <source>
        <dbReference type="ARBA" id="ARBA00006547"/>
    </source>
</evidence>
<dbReference type="SUPFAM" id="SSF54001">
    <property type="entry name" value="Cysteine proteinases"/>
    <property type="match status" value="1"/>
</dbReference>
<name>A0A7G6WYP7_9ACTN</name>
<proteinExistence type="inferred from homology"/>
<dbReference type="PANTHER" id="PTHR11786:SF0">
    <property type="entry name" value="ARYLAMINE N-ACETYLTRANSFERASE 4-RELATED"/>
    <property type="match status" value="1"/>
</dbReference>
<gene>
    <name evidence="2" type="ORF">F1D05_15820</name>
</gene>
<dbReference type="Gene3D" id="3.30.2140.10">
    <property type="entry name" value="Arylamine N-acetyltransferase"/>
    <property type="match status" value="1"/>
</dbReference>
<dbReference type="PANTHER" id="PTHR11786">
    <property type="entry name" value="N-HYDROXYARYLAMINE O-ACETYLTRANSFERASE"/>
    <property type="match status" value="1"/>
</dbReference>
<dbReference type="RefSeq" id="WP_185448394.1">
    <property type="nucleotide sequence ID" value="NZ_CP043661.1"/>
</dbReference>
<dbReference type="EMBL" id="CP043661">
    <property type="protein sequence ID" value="QNE19112.1"/>
    <property type="molecule type" value="Genomic_DNA"/>
</dbReference>
<sequence>MDTTAFLRRLGLRGHDGPSLEALTTLHAAFSDSVPYETVQYQFGQGGPLDPEAAAARIISREAGGYCFQLNGSFGALLTALGYQVTMHRGGAETATRPAKVDASHLVLTVDGLPDAPGTWLVDVGLGEGLIAPLPLGVGRFEQEPFKLRLRPSEIVDGWRLDHDPRSSLVGMDFEAAPATMQAFEAQHAYLSASPDSPFVRLLSAFRRKPRSTAILRGLTLTELSATDLSTTILESKPDFYTALNDIFGLPMTHLTPAQRTHLWHRATNQHEDFLARSQ</sequence>
<reference evidence="3" key="1">
    <citation type="submission" date="2019-09" db="EMBL/GenBank/DDBJ databases">
        <title>Antimicrobial potential of Antarctic Bacteria.</title>
        <authorList>
            <person name="Benaud N."/>
            <person name="Edwards R.J."/>
            <person name="Ferrari B.C."/>
        </authorList>
    </citation>
    <scope>NUCLEOTIDE SEQUENCE [LARGE SCALE GENOMIC DNA]</scope>
    <source>
        <strain evidence="3">SPB151</strain>
    </source>
</reference>
<dbReference type="Pfam" id="PF00797">
    <property type="entry name" value="Acetyltransf_2"/>
    <property type="match status" value="1"/>
</dbReference>
<keyword evidence="3" id="KW-1185">Reference proteome</keyword>
<accession>A0A7G6WYP7</accession>
<dbReference type="InterPro" id="IPR038765">
    <property type="entry name" value="Papain-like_cys_pep_sf"/>
</dbReference>
<dbReference type="Proteomes" id="UP000515563">
    <property type="component" value="Chromosome"/>
</dbReference>
<dbReference type="AlphaFoldDB" id="A0A7G6WYP7"/>
<dbReference type="GO" id="GO:0016407">
    <property type="term" value="F:acetyltransferase activity"/>
    <property type="evidence" value="ECO:0007669"/>
    <property type="project" value="InterPro"/>
</dbReference>
<protein>
    <submittedName>
        <fullName evidence="2">Arylamine N-acetyltransferase</fullName>
    </submittedName>
</protein>
<reference evidence="2 3" key="2">
    <citation type="journal article" date="2020" name="Microbiol. Resour. Announc.">
        <title>Antarctic desert soil bacteria exhibit high novel natural product potential, evaluated through long-read genome sequencing and comparative genomics.</title>
        <authorList>
            <person name="Benaud N."/>
            <person name="Edwards R.J."/>
            <person name="Amos T.G."/>
            <person name="D'Agostino P.M."/>
            <person name="Gutierrez-Chavez C."/>
            <person name="Montgomery K."/>
            <person name="Nicetic I."/>
            <person name="Ferrari B.C."/>
        </authorList>
    </citation>
    <scope>NUCLEOTIDE SEQUENCE [LARGE SCALE GENOMIC DNA]</scope>
    <source>
        <strain evidence="2 3">SPB151</strain>
    </source>
</reference>
<dbReference type="InterPro" id="IPR001447">
    <property type="entry name" value="Arylamine_N-AcTrfase"/>
</dbReference>
<dbReference type="KEGG" id="kqi:F1D05_15820"/>
<evidence type="ECO:0000313" key="2">
    <source>
        <dbReference type="EMBL" id="QNE19112.1"/>
    </source>
</evidence>
<organism evidence="2 3">
    <name type="scientific">Kribbella qitaiheensis</name>
    <dbReference type="NCBI Taxonomy" id="1544730"/>
    <lineage>
        <taxon>Bacteria</taxon>
        <taxon>Bacillati</taxon>
        <taxon>Actinomycetota</taxon>
        <taxon>Actinomycetes</taxon>
        <taxon>Propionibacteriales</taxon>
        <taxon>Kribbellaceae</taxon>
        <taxon>Kribbella</taxon>
    </lineage>
</organism>
<comment type="similarity">
    <text evidence="1">Belongs to the arylamine N-acetyltransferase family.</text>
</comment>